<feature type="region of interest" description="Disordered" evidence="1">
    <location>
        <begin position="322"/>
        <end position="344"/>
    </location>
</feature>
<sequence length="532" mass="57694">MRMRPSASVAHRCPFCLTGARSAASSSCFIRSSWILPSTRHIFRSRSSDARAGSRPRPSKRVRISVSRSSPSRRSRIVSRRAQPTSVTSPHLRRTYDEQMISAAASVDEGASNSASASRTDVWRDSVASSSIRRSSSSARPRDPQRYRPGREDPVGSRPRRISASAKRGADRSDPRRRRRSASRSRARPREIESTRETSASGLRGTGRQHHGPVGAAKCSESFPGPSGGDLRPAASLSAAQPAVRRGGSGQFGRSLEVKAEGEQRCPAAATMRKCPTLPGRIGIVGGRRLLPSRFPPLGISCVRGQPALFVQSFECGGRPAATSVSPVSSAARDSPWRDPGPAPSRCNTAWRFRLCISKTPASLPLPPPRGRVATTRGRVSASPVRDRSERTPARPRPGALARMLILFAARPLVPGTAGRKCGRQQAKSLASAFVDRSENQAPRAPQRARSAGTRRPRRLGPAALAVAGKRFRCGQLHPVYSKPTRPRKPRGSTRRRLPCMRRGDISGSDTAGQWEVGSLPRAGREKREDRR</sequence>
<evidence type="ECO:0000313" key="3">
    <source>
        <dbReference type="Proteomes" id="UP001187415"/>
    </source>
</evidence>
<feature type="compositionally biased region" description="Low complexity" evidence="1">
    <location>
        <begin position="441"/>
        <end position="452"/>
    </location>
</feature>
<comment type="caution">
    <text evidence="2">The sequence shown here is derived from an EMBL/GenBank/DDBJ whole genome shotgun (WGS) entry which is preliminary data.</text>
</comment>
<dbReference type="AlphaFoldDB" id="A0AA88II00"/>
<reference evidence="2" key="1">
    <citation type="submission" date="2023-07" db="EMBL/GenBank/DDBJ databases">
        <title>Chromosome-level Genome Assembly of Striped Snakehead (Channa striata).</title>
        <authorList>
            <person name="Liu H."/>
        </authorList>
    </citation>
    <scope>NUCLEOTIDE SEQUENCE</scope>
    <source>
        <strain evidence="2">Gz</strain>
        <tissue evidence="2">Muscle</tissue>
    </source>
</reference>
<evidence type="ECO:0000313" key="2">
    <source>
        <dbReference type="EMBL" id="KAK2813539.1"/>
    </source>
</evidence>
<name>A0AA88II00_CHASR</name>
<feature type="region of interest" description="Disordered" evidence="1">
    <location>
        <begin position="416"/>
        <end position="460"/>
    </location>
</feature>
<feature type="region of interest" description="Disordered" evidence="1">
    <location>
        <begin position="45"/>
        <end position="255"/>
    </location>
</feature>
<accession>A0AA88II00</accession>
<dbReference type="EMBL" id="JAUPFM010000088">
    <property type="protein sequence ID" value="KAK2813539.1"/>
    <property type="molecule type" value="Genomic_DNA"/>
</dbReference>
<feature type="compositionally biased region" description="Basic and acidic residues" evidence="1">
    <location>
        <begin position="523"/>
        <end position="532"/>
    </location>
</feature>
<feature type="region of interest" description="Disordered" evidence="1">
    <location>
        <begin position="478"/>
        <end position="532"/>
    </location>
</feature>
<feature type="compositionally biased region" description="Low complexity" evidence="1">
    <location>
        <begin position="322"/>
        <end position="332"/>
    </location>
</feature>
<feature type="compositionally biased region" description="Low complexity" evidence="1">
    <location>
        <begin position="125"/>
        <end position="139"/>
    </location>
</feature>
<organism evidence="2 3">
    <name type="scientific">Channa striata</name>
    <name type="common">Snakehead murrel</name>
    <name type="synonym">Ophicephalus striatus</name>
    <dbReference type="NCBI Taxonomy" id="64152"/>
    <lineage>
        <taxon>Eukaryota</taxon>
        <taxon>Metazoa</taxon>
        <taxon>Chordata</taxon>
        <taxon>Craniata</taxon>
        <taxon>Vertebrata</taxon>
        <taxon>Euteleostomi</taxon>
        <taxon>Actinopterygii</taxon>
        <taxon>Neopterygii</taxon>
        <taxon>Teleostei</taxon>
        <taxon>Neoteleostei</taxon>
        <taxon>Acanthomorphata</taxon>
        <taxon>Anabantaria</taxon>
        <taxon>Anabantiformes</taxon>
        <taxon>Channoidei</taxon>
        <taxon>Channidae</taxon>
        <taxon>Channa</taxon>
    </lineage>
</organism>
<dbReference type="Proteomes" id="UP001187415">
    <property type="component" value="Unassembled WGS sequence"/>
</dbReference>
<feature type="compositionally biased region" description="Basic residues" evidence="1">
    <location>
        <begin position="175"/>
        <end position="187"/>
    </location>
</feature>
<protein>
    <submittedName>
        <fullName evidence="2">Uncharacterized protein</fullName>
    </submittedName>
</protein>
<feature type="compositionally biased region" description="Basic residues" evidence="1">
    <location>
        <begin position="485"/>
        <end position="500"/>
    </location>
</feature>
<feature type="region of interest" description="Disordered" evidence="1">
    <location>
        <begin position="364"/>
        <end position="398"/>
    </location>
</feature>
<feature type="compositionally biased region" description="Basic and acidic residues" evidence="1">
    <location>
        <begin position="140"/>
        <end position="155"/>
    </location>
</feature>
<proteinExistence type="predicted"/>
<evidence type="ECO:0000256" key="1">
    <source>
        <dbReference type="SAM" id="MobiDB-lite"/>
    </source>
</evidence>
<gene>
    <name evidence="2" type="ORF">Q5P01_000781</name>
</gene>
<keyword evidence="3" id="KW-1185">Reference proteome</keyword>